<dbReference type="EMBL" id="VSWC01000001">
    <property type="protein sequence ID" value="KAA1119690.1"/>
    <property type="molecule type" value="Genomic_DNA"/>
</dbReference>
<organism evidence="2 3">
    <name type="scientific">Puccinia graminis f. sp. tritici</name>
    <dbReference type="NCBI Taxonomy" id="56615"/>
    <lineage>
        <taxon>Eukaryota</taxon>
        <taxon>Fungi</taxon>
        <taxon>Dikarya</taxon>
        <taxon>Basidiomycota</taxon>
        <taxon>Pucciniomycotina</taxon>
        <taxon>Pucciniomycetes</taxon>
        <taxon>Pucciniales</taxon>
        <taxon>Pucciniaceae</taxon>
        <taxon>Puccinia</taxon>
    </lineage>
</organism>
<comment type="caution">
    <text evidence="2">The sequence shown here is derived from an EMBL/GenBank/DDBJ whole genome shotgun (WGS) entry which is preliminary data.</text>
</comment>
<protein>
    <submittedName>
        <fullName evidence="2">Uncharacterized protein</fullName>
    </submittedName>
</protein>
<reference evidence="2 3" key="1">
    <citation type="submission" date="2019-05" db="EMBL/GenBank/DDBJ databases">
        <title>Emergence of the Ug99 lineage of the wheat stem rust pathogen through somatic hybridization.</title>
        <authorList>
            <person name="Li F."/>
            <person name="Upadhyaya N.M."/>
            <person name="Sperschneider J."/>
            <person name="Matny O."/>
            <person name="Nguyen-Phuc H."/>
            <person name="Mago R."/>
            <person name="Raley C."/>
            <person name="Miller M.E."/>
            <person name="Silverstein K.A.T."/>
            <person name="Henningsen E."/>
            <person name="Hirsch C.D."/>
            <person name="Visser B."/>
            <person name="Pretorius Z.A."/>
            <person name="Steffenson B.J."/>
            <person name="Schwessinger B."/>
            <person name="Dodds P.N."/>
            <person name="Figueroa M."/>
        </authorList>
    </citation>
    <scope>NUCLEOTIDE SEQUENCE [LARGE SCALE GENOMIC DNA]</scope>
    <source>
        <strain evidence="2">21-0</strain>
    </source>
</reference>
<feature type="compositionally biased region" description="Basic and acidic residues" evidence="1">
    <location>
        <begin position="521"/>
        <end position="540"/>
    </location>
</feature>
<evidence type="ECO:0000313" key="3">
    <source>
        <dbReference type="Proteomes" id="UP000324748"/>
    </source>
</evidence>
<gene>
    <name evidence="2" type="ORF">PGT21_031892</name>
</gene>
<feature type="region of interest" description="Disordered" evidence="1">
    <location>
        <begin position="511"/>
        <end position="580"/>
    </location>
</feature>
<dbReference type="AlphaFoldDB" id="A0A5B0R2M0"/>
<dbReference type="OrthoDB" id="2511827at2759"/>
<sequence length="580" mass="67365">MEANPNLQHNIGSYFTSLGKPLDSDFIVRFSKARVVQLTKKAADQEGEDKFFLTAEELIHDLPLHIDLKEEIYRYSLIEGFEKILKELRPSIQNVIEDIAQKQIGNFLSQPSSIRPQLESYVETMDEGAYERWTQFRPFTMFQNLNQSPQDFERILYAIEKRKEDLPKTDYEALKSVSSNRRSFRGKIRHMMTREKKKVDEIMDHRGVGTEYATKAQYINFLEKLESDAVNSNPVNYPYIEYLFQKGIIDSSIHSKWIPVDKITRKDFLESLGTREDFTKILLAKFKKDLLNQIENPQEMKNQITNIEKKASQLLAKSYLEKIDNKAKSFYLTKDAFLKANSMIFDKALNAYKLEAVKEMILKPDPQELAKAYVEACAPEKVTTKHEGFKFPYQHFIDEFLSQIKIPQSIDPVSRGGIFNELENFDPRLSEIYRRPLVDGDMRLKDTPFEGLTADSRINLNNAAKMIYENWDTLNKALEERDQIPKIIKQMEDGFHEEIPRMIEIMKLIESNSRSPSPPIHPDETPKHIKMQRVNEEYQSRIKAKALPEQAKKVAEDDPAIQGKISETEDGSTKHSENNS</sequence>
<accession>A0A5B0R2M0</accession>
<feature type="compositionally biased region" description="Basic and acidic residues" evidence="1">
    <location>
        <begin position="571"/>
        <end position="580"/>
    </location>
</feature>
<dbReference type="Proteomes" id="UP000324748">
    <property type="component" value="Unassembled WGS sequence"/>
</dbReference>
<proteinExistence type="predicted"/>
<evidence type="ECO:0000313" key="2">
    <source>
        <dbReference type="EMBL" id="KAA1119690.1"/>
    </source>
</evidence>
<name>A0A5B0R2M0_PUCGR</name>
<evidence type="ECO:0000256" key="1">
    <source>
        <dbReference type="SAM" id="MobiDB-lite"/>
    </source>
</evidence>
<keyword evidence="3" id="KW-1185">Reference proteome</keyword>